<dbReference type="AntiFam" id="ANF00132">
    <property type="entry name" value="Shadow ORF (opposite rne)"/>
</dbReference>
<evidence type="ECO:0000313" key="1">
    <source>
        <dbReference type="EMBL" id="SPX52832.1"/>
    </source>
</evidence>
<evidence type="ECO:0000313" key="2">
    <source>
        <dbReference type="Proteomes" id="UP000251123"/>
    </source>
</evidence>
<reference evidence="1 2" key="1">
    <citation type="submission" date="2018-06" db="EMBL/GenBank/DDBJ databases">
        <authorList>
            <consortium name="Pathogen Informatics"/>
            <person name="Doyle S."/>
        </authorList>
    </citation>
    <scope>NUCLEOTIDE SEQUENCE [LARGE SCALE GENOMIC DNA]</scope>
    <source>
        <strain evidence="1 2">NCTC9601</strain>
    </source>
</reference>
<dbReference type="EMBL" id="UASN01000006">
    <property type="protein sequence ID" value="SPX52832.1"/>
    <property type="molecule type" value="Genomic_DNA"/>
</dbReference>
<dbReference type="AlphaFoldDB" id="A0A2X1Q8R1"/>
<accession>A0A2X1Q8R1</accession>
<dbReference type="Proteomes" id="UP000251123">
    <property type="component" value="Unassembled WGS sequence"/>
</dbReference>
<organism evidence="1 2">
    <name type="scientific">Klebsiella pneumoniae</name>
    <dbReference type="NCBI Taxonomy" id="573"/>
    <lineage>
        <taxon>Bacteria</taxon>
        <taxon>Pseudomonadati</taxon>
        <taxon>Pseudomonadota</taxon>
        <taxon>Gammaproteobacteria</taxon>
        <taxon>Enterobacterales</taxon>
        <taxon>Enterobacteriaceae</taxon>
        <taxon>Klebsiella/Raoultella group</taxon>
        <taxon>Klebsiella</taxon>
        <taxon>Klebsiella pneumoniae complex</taxon>
    </lineage>
</organism>
<gene>
    <name evidence="1" type="ORF">NCTC9601_00580</name>
</gene>
<sequence>MRIVVGGEVFAGDFFEGEETMTLGAVINKRGFKAGFNAGDFAFVDVRFFSVRAPGLSISRSYRRCPSTRATRNSSC</sequence>
<proteinExistence type="predicted"/>
<protein>
    <submittedName>
        <fullName evidence="1">Uncharacterized protein</fullName>
    </submittedName>
</protein>
<name>A0A2X1Q8R1_KLEPN</name>